<evidence type="ECO:0000313" key="3">
    <source>
        <dbReference type="Proteomes" id="UP000265520"/>
    </source>
</evidence>
<keyword evidence="3" id="KW-1185">Reference proteome</keyword>
<proteinExistence type="predicted"/>
<evidence type="ECO:0000256" key="1">
    <source>
        <dbReference type="SAM" id="MobiDB-lite"/>
    </source>
</evidence>
<dbReference type="Proteomes" id="UP000265520">
    <property type="component" value="Unassembled WGS sequence"/>
</dbReference>
<sequence>MRVSPIEELEQVQIGEAANQTTNIGTTFPPEEKERIIAKPRPWTLSVDGSSNLRGSGAGVVLEGPDGV</sequence>
<feature type="region of interest" description="Disordered" evidence="1">
    <location>
        <begin position="48"/>
        <end position="68"/>
    </location>
</feature>
<evidence type="ECO:0008006" key="4">
    <source>
        <dbReference type="Google" id="ProtNLM"/>
    </source>
</evidence>
<dbReference type="AlphaFoldDB" id="A0A392UPF9"/>
<protein>
    <recommendedName>
        <fullName evidence="4">Gag-pol polyprotein</fullName>
    </recommendedName>
</protein>
<evidence type="ECO:0000313" key="2">
    <source>
        <dbReference type="EMBL" id="MCI74524.1"/>
    </source>
</evidence>
<organism evidence="2 3">
    <name type="scientific">Trifolium medium</name>
    <dbReference type="NCBI Taxonomy" id="97028"/>
    <lineage>
        <taxon>Eukaryota</taxon>
        <taxon>Viridiplantae</taxon>
        <taxon>Streptophyta</taxon>
        <taxon>Embryophyta</taxon>
        <taxon>Tracheophyta</taxon>
        <taxon>Spermatophyta</taxon>
        <taxon>Magnoliopsida</taxon>
        <taxon>eudicotyledons</taxon>
        <taxon>Gunneridae</taxon>
        <taxon>Pentapetalae</taxon>
        <taxon>rosids</taxon>
        <taxon>fabids</taxon>
        <taxon>Fabales</taxon>
        <taxon>Fabaceae</taxon>
        <taxon>Papilionoideae</taxon>
        <taxon>50 kb inversion clade</taxon>
        <taxon>NPAAA clade</taxon>
        <taxon>Hologalegina</taxon>
        <taxon>IRL clade</taxon>
        <taxon>Trifolieae</taxon>
        <taxon>Trifolium</taxon>
    </lineage>
</organism>
<name>A0A392UPF9_9FABA</name>
<comment type="caution">
    <text evidence="2">The sequence shown here is derived from an EMBL/GenBank/DDBJ whole genome shotgun (WGS) entry which is preliminary data.</text>
</comment>
<feature type="non-terminal residue" evidence="2">
    <location>
        <position position="68"/>
    </location>
</feature>
<dbReference type="EMBL" id="LXQA010862702">
    <property type="protein sequence ID" value="MCI74524.1"/>
    <property type="molecule type" value="Genomic_DNA"/>
</dbReference>
<reference evidence="2 3" key="1">
    <citation type="journal article" date="2018" name="Front. Plant Sci.">
        <title>Red Clover (Trifolium pratense) and Zigzag Clover (T. medium) - A Picture of Genomic Similarities and Differences.</title>
        <authorList>
            <person name="Dluhosova J."/>
            <person name="Istvanek J."/>
            <person name="Nedelnik J."/>
            <person name="Repkova J."/>
        </authorList>
    </citation>
    <scope>NUCLEOTIDE SEQUENCE [LARGE SCALE GENOMIC DNA]</scope>
    <source>
        <strain evidence="3">cv. 10/8</strain>
        <tissue evidence="2">Leaf</tissue>
    </source>
</reference>
<accession>A0A392UPF9</accession>